<sequence length="63" mass="7218">MEICNSFGFSLVDYAYMQINSTSTFFLLHWFQRANKVNETACQMACFNDPKSNALWNVITTPG</sequence>
<protein>
    <submittedName>
        <fullName evidence="1">Uncharacterized protein</fullName>
    </submittedName>
</protein>
<accession>A0A453DQU3</accession>
<reference evidence="1" key="4">
    <citation type="submission" date="2019-03" db="UniProtKB">
        <authorList>
            <consortium name="EnsemblPlants"/>
        </authorList>
    </citation>
    <scope>IDENTIFICATION</scope>
</reference>
<reference evidence="1" key="3">
    <citation type="journal article" date="2017" name="Nature">
        <title>Genome sequence of the progenitor of the wheat D genome Aegilops tauschii.</title>
        <authorList>
            <person name="Luo M.C."/>
            <person name="Gu Y.Q."/>
            <person name="Puiu D."/>
            <person name="Wang H."/>
            <person name="Twardziok S.O."/>
            <person name="Deal K.R."/>
            <person name="Huo N."/>
            <person name="Zhu T."/>
            <person name="Wang L."/>
            <person name="Wang Y."/>
            <person name="McGuire P.E."/>
            <person name="Liu S."/>
            <person name="Long H."/>
            <person name="Ramasamy R.K."/>
            <person name="Rodriguez J.C."/>
            <person name="Van S.L."/>
            <person name="Yuan L."/>
            <person name="Wang Z."/>
            <person name="Xia Z."/>
            <person name="Xiao L."/>
            <person name="Anderson O.D."/>
            <person name="Ouyang S."/>
            <person name="Liang Y."/>
            <person name="Zimin A.V."/>
            <person name="Pertea G."/>
            <person name="Qi P."/>
            <person name="Bennetzen J.L."/>
            <person name="Dai X."/>
            <person name="Dawson M.W."/>
            <person name="Muller H.G."/>
            <person name="Kugler K."/>
            <person name="Rivarola-Duarte L."/>
            <person name="Spannagl M."/>
            <person name="Mayer K.F.X."/>
            <person name="Lu F.H."/>
            <person name="Bevan M.W."/>
            <person name="Leroy P."/>
            <person name="Li P."/>
            <person name="You F.M."/>
            <person name="Sun Q."/>
            <person name="Liu Z."/>
            <person name="Lyons E."/>
            <person name="Wicker T."/>
            <person name="Salzberg S.L."/>
            <person name="Devos K.M."/>
            <person name="Dvorak J."/>
        </authorList>
    </citation>
    <scope>NUCLEOTIDE SEQUENCE [LARGE SCALE GENOMIC DNA]</scope>
    <source>
        <strain evidence="1">cv. AL8/78</strain>
    </source>
</reference>
<reference evidence="1" key="5">
    <citation type="journal article" date="2021" name="G3 (Bethesda)">
        <title>Aegilops tauschii genome assembly Aet v5.0 features greater sequence contiguity and improved annotation.</title>
        <authorList>
            <person name="Wang L."/>
            <person name="Zhu T."/>
            <person name="Rodriguez J.C."/>
            <person name="Deal K.R."/>
            <person name="Dubcovsky J."/>
            <person name="McGuire P.E."/>
            <person name="Lux T."/>
            <person name="Spannagl M."/>
            <person name="Mayer K.F.X."/>
            <person name="Baldrich P."/>
            <person name="Meyers B.C."/>
            <person name="Huo N."/>
            <person name="Gu Y.Q."/>
            <person name="Zhou H."/>
            <person name="Devos K.M."/>
            <person name="Bennetzen J.L."/>
            <person name="Unver T."/>
            <person name="Budak H."/>
            <person name="Gulick P.J."/>
            <person name="Galiba G."/>
            <person name="Kalapos B."/>
            <person name="Nelson D.R."/>
            <person name="Li P."/>
            <person name="You F.M."/>
            <person name="Luo M.C."/>
            <person name="Dvorak J."/>
        </authorList>
    </citation>
    <scope>NUCLEOTIDE SEQUENCE [LARGE SCALE GENOMIC DNA]</scope>
    <source>
        <strain evidence="1">cv. AL8/78</strain>
    </source>
</reference>
<organism evidence="1 2">
    <name type="scientific">Aegilops tauschii subsp. strangulata</name>
    <name type="common">Goatgrass</name>
    <dbReference type="NCBI Taxonomy" id="200361"/>
    <lineage>
        <taxon>Eukaryota</taxon>
        <taxon>Viridiplantae</taxon>
        <taxon>Streptophyta</taxon>
        <taxon>Embryophyta</taxon>
        <taxon>Tracheophyta</taxon>
        <taxon>Spermatophyta</taxon>
        <taxon>Magnoliopsida</taxon>
        <taxon>Liliopsida</taxon>
        <taxon>Poales</taxon>
        <taxon>Poaceae</taxon>
        <taxon>BOP clade</taxon>
        <taxon>Pooideae</taxon>
        <taxon>Triticodae</taxon>
        <taxon>Triticeae</taxon>
        <taxon>Triticinae</taxon>
        <taxon>Aegilops</taxon>
    </lineage>
</organism>
<dbReference type="Gramene" id="AET3Gv20042300.1">
    <property type="protein sequence ID" value="AET3Gv20042300.1"/>
    <property type="gene ID" value="AET3Gv20042300"/>
</dbReference>
<dbReference type="EnsemblPlants" id="AET3Gv20042300.1">
    <property type="protein sequence ID" value="AET3Gv20042300.1"/>
    <property type="gene ID" value="AET3Gv20042300"/>
</dbReference>
<evidence type="ECO:0000313" key="1">
    <source>
        <dbReference type="EnsemblPlants" id="AET3Gv20042300.1"/>
    </source>
</evidence>
<evidence type="ECO:0000313" key="2">
    <source>
        <dbReference type="Proteomes" id="UP000015105"/>
    </source>
</evidence>
<reference evidence="2" key="2">
    <citation type="journal article" date="2017" name="Nat. Plants">
        <title>The Aegilops tauschii genome reveals multiple impacts of transposons.</title>
        <authorList>
            <person name="Zhao G."/>
            <person name="Zou C."/>
            <person name="Li K."/>
            <person name="Wang K."/>
            <person name="Li T."/>
            <person name="Gao L."/>
            <person name="Zhang X."/>
            <person name="Wang H."/>
            <person name="Yang Z."/>
            <person name="Liu X."/>
            <person name="Jiang W."/>
            <person name="Mao L."/>
            <person name="Kong X."/>
            <person name="Jiao Y."/>
            <person name="Jia J."/>
        </authorList>
    </citation>
    <scope>NUCLEOTIDE SEQUENCE [LARGE SCALE GENOMIC DNA]</scope>
    <source>
        <strain evidence="2">cv. AL8/78</strain>
    </source>
</reference>
<keyword evidence="2" id="KW-1185">Reference proteome</keyword>
<name>A0A453DQU3_AEGTS</name>
<dbReference type="Proteomes" id="UP000015105">
    <property type="component" value="Chromosome 3D"/>
</dbReference>
<proteinExistence type="predicted"/>
<reference evidence="2" key="1">
    <citation type="journal article" date="2014" name="Science">
        <title>Ancient hybridizations among the ancestral genomes of bread wheat.</title>
        <authorList>
            <consortium name="International Wheat Genome Sequencing Consortium,"/>
            <person name="Marcussen T."/>
            <person name="Sandve S.R."/>
            <person name="Heier L."/>
            <person name="Spannagl M."/>
            <person name="Pfeifer M."/>
            <person name="Jakobsen K.S."/>
            <person name="Wulff B.B."/>
            <person name="Steuernagel B."/>
            <person name="Mayer K.F."/>
            <person name="Olsen O.A."/>
        </authorList>
    </citation>
    <scope>NUCLEOTIDE SEQUENCE [LARGE SCALE GENOMIC DNA]</scope>
    <source>
        <strain evidence="2">cv. AL8/78</strain>
    </source>
</reference>
<dbReference type="AlphaFoldDB" id="A0A453DQU3"/>